<organism evidence="2 3">
    <name type="scientific">Gossypium hirsutum</name>
    <name type="common">Upland cotton</name>
    <name type="synonym">Gossypium mexicanum</name>
    <dbReference type="NCBI Taxonomy" id="3635"/>
    <lineage>
        <taxon>Eukaryota</taxon>
        <taxon>Viridiplantae</taxon>
        <taxon>Streptophyta</taxon>
        <taxon>Embryophyta</taxon>
        <taxon>Tracheophyta</taxon>
        <taxon>Spermatophyta</taxon>
        <taxon>Magnoliopsida</taxon>
        <taxon>eudicotyledons</taxon>
        <taxon>Gunneridae</taxon>
        <taxon>Pentapetalae</taxon>
        <taxon>rosids</taxon>
        <taxon>malvids</taxon>
        <taxon>Malvales</taxon>
        <taxon>Malvaceae</taxon>
        <taxon>Malvoideae</taxon>
        <taxon>Gossypium</taxon>
    </lineage>
</organism>
<keyword evidence="2" id="KW-1185">Reference proteome</keyword>
<reference evidence="3" key="2">
    <citation type="submission" date="2025-08" db="UniProtKB">
        <authorList>
            <consortium name="RefSeq"/>
        </authorList>
    </citation>
    <scope>IDENTIFICATION</scope>
</reference>
<feature type="compositionally biased region" description="Low complexity" evidence="1">
    <location>
        <begin position="80"/>
        <end position="92"/>
    </location>
</feature>
<name>A0ABM3AI95_GOSHI</name>
<feature type="region of interest" description="Disordered" evidence="1">
    <location>
        <begin position="76"/>
        <end position="98"/>
    </location>
</feature>
<dbReference type="RefSeq" id="XP_040954567.1">
    <property type="nucleotide sequence ID" value="XM_041098633.1"/>
</dbReference>
<sequence>MLHYLVHNIVAYLQIKKVSGSRNCWHLSQDITSTTFYRILSARRYILVPSYKQILGKIISMLNLVFSLQDSHSRSKKHLSNSLGSSSQNSESSDTKELDLKFRLSL</sequence>
<evidence type="ECO:0000256" key="1">
    <source>
        <dbReference type="SAM" id="MobiDB-lite"/>
    </source>
</evidence>
<dbReference type="Proteomes" id="UP000818029">
    <property type="component" value="Chromosome D08"/>
</dbReference>
<gene>
    <name evidence="3" type="primary">LOC107929994</name>
</gene>
<protein>
    <submittedName>
        <fullName evidence="3">Uncharacterized protein</fullName>
    </submittedName>
</protein>
<reference evidence="2" key="1">
    <citation type="journal article" date="2020" name="Nat. Genet.">
        <title>Genomic diversifications of five Gossypium allopolyploid species and their impact on cotton improvement.</title>
        <authorList>
            <person name="Chen Z.J."/>
            <person name="Sreedasyam A."/>
            <person name="Ando A."/>
            <person name="Song Q."/>
            <person name="De Santiago L.M."/>
            <person name="Hulse-Kemp A.M."/>
            <person name="Ding M."/>
            <person name="Ye W."/>
            <person name="Kirkbride R.C."/>
            <person name="Jenkins J."/>
            <person name="Plott C."/>
            <person name="Lovell J."/>
            <person name="Lin Y.M."/>
            <person name="Vaughn R."/>
            <person name="Liu B."/>
            <person name="Simpson S."/>
            <person name="Scheffler B.E."/>
            <person name="Wen L."/>
            <person name="Saski C.A."/>
            <person name="Grover C.E."/>
            <person name="Hu G."/>
            <person name="Conover J.L."/>
            <person name="Carlson J.W."/>
            <person name="Shu S."/>
            <person name="Boston L.B."/>
            <person name="Williams M."/>
            <person name="Peterson D.G."/>
            <person name="McGee K."/>
            <person name="Jones D.C."/>
            <person name="Wendel J.F."/>
            <person name="Stelly D.M."/>
            <person name="Grimwood J."/>
            <person name="Schmutz J."/>
        </authorList>
    </citation>
    <scope>NUCLEOTIDE SEQUENCE [LARGE SCALE GENOMIC DNA]</scope>
    <source>
        <strain evidence="2">cv. TM-1</strain>
    </source>
</reference>
<evidence type="ECO:0000313" key="2">
    <source>
        <dbReference type="Proteomes" id="UP000818029"/>
    </source>
</evidence>
<evidence type="ECO:0000313" key="3">
    <source>
        <dbReference type="RefSeq" id="XP_040954567.1"/>
    </source>
</evidence>
<accession>A0ABM3AI95</accession>
<proteinExistence type="predicted"/>
<dbReference type="GeneID" id="107929994"/>